<gene>
    <name evidence="2" type="ORF">FJU11_17525</name>
</gene>
<name>A0A506TXG6_9HYPH</name>
<feature type="compositionally biased region" description="Polar residues" evidence="1">
    <location>
        <begin position="1"/>
        <end position="15"/>
    </location>
</feature>
<dbReference type="Proteomes" id="UP000320314">
    <property type="component" value="Unassembled WGS sequence"/>
</dbReference>
<keyword evidence="3" id="KW-1185">Reference proteome</keyword>
<proteinExistence type="predicted"/>
<feature type="compositionally biased region" description="Acidic residues" evidence="1">
    <location>
        <begin position="65"/>
        <end position="88"/>
    </location>
</feature>
<accession>A0A506TXG6</accession>
<dbReference type="RefSeq" id="WP_141168372.1">
    <property type="nucleotide sequence ID" value="NZ_VHLH01000047.1"/>
</dbReference>
<dbReference type="OrthoDB" id="8410093at2"/>
<feature type="region of interest" description="Disordered" evidence="1">
    <location>
        <begin position="1"/>
        <end position="120"/>
    </location>
</feature>
<dbReference type="EMBL" id="VHLH01000047">
    <property type="protein sequence ID" value="TPW25858.1"/>
    <property type="molecule type" value="Genomic_DNA"/>
</dbReference>
<reference evidence="2 3" key="1">
    <citation type="submission" date="2019-06" db="EMBL/GenBank/DDBJ databases">
        <authorList>
            <person name="Li M."/>
        </authorList>
    </citation>
    <scope>NUCLEOTIDE SEQUENCE [LARGE SCALE GENOMIC DNA]</scope>
    <source>
        <strain evidence="2 3">BGMRC6574</strain>
    </source>
</reference>
<organism evidence="2 3">
    <name type="scientific">Pararhizobium mangrovi</name>
    <dbReference type="NCBI Taxonomy" id="2590452"/>
    <lineage>
        <taxon>Bacteria</taxon>
        <taxon>Pseudomonadati</taxon>
        <taxon>Pseudomonadota</taxon>
        <taxon>Alphaproteobacteria</taxon>
        <taxon>Hyphomicrobiales</taxon>
        <taxon>Rhizobiaceae</taxon>
        <taxon>Rhizobium/Agrobacterium group</taxon>
        <taxon>Pararhizobium</taxon>
    </lineage>
</organism>
<evidence type="ECO:0000313" key="2">
    <source>
        <dbReference type="EMBL" id="TPW25858.1"/>
    </source>
</evidence>
<evidence type="ECO:0008006" key="4">
    <source>
        <dbReference type="Google" id="ProtNLM"/>
    </source>
</evidence>
<protein>
    <recommendedName>
        <fullName evidence="4">Scaffolding protein</fullName>
    </recommendedName>
</protein>
<evidence type="ECO:0000256" key="1">
    <source>
        <dbReference type="SAM" id="MobiDB-lite"/>
    </source>
</evidence>
<feature type="region of interest" description="Disordered" evidence="1">
    <location>
        <begin position="296"/>
        <end position="342"/>
    </location>
</feature>
<feature type="compositionally biased region" description="Low complexity" evidence="1">
    <location>
        <begin position="308"/>
        <end position="324"/>
    </location>
</feature>
<dbReference type="AlphaFoldDB" id="A0A506TXG6"/>
<sequence>MDMETGNNPSGTDSLSEAKADDNFLQDFYSELKGAEDEAESEADTASSQPFDSEEDASAEQPNEGSEEDATTEEDEGSDEEQPDDEQAGEQTTGPDDTTEVEVDGSKVTLGDLKQGYLRQSDYTQKTQTLANERKQFEQATKQADLHMRDEYVKHLKQAQQLVQQLVLPQEPNWNELAQEDPGLYVQLKQEWDSKKAGMDAIRNQIASTEQQNQLRETELLKQQQAEAAQELVKLHSDLVSEERQDGQTETRGQNELNSLWKYGSEIFGQDLMQSVADSRYLDVLRKAQLYDRMKTQEDQVKQKVAKKPALAKPGAARASTTATKEGEKKAKQRAWKSGKASDADDFFAQILSKQ</sequence>
<comment type="caution">
    <text evidence="2">The sequence shown here is derived from an EMBL/GenBank/DDBJ whole genome shotgun (WGS) entry which is preliminary data.</text>
</comment>
<evidence type="ECO:0000313" key="3">
    <source>
        <dbReference type="Proteomes" id="UP000320314"/>
    </source>
</evidence>